<dbReference type="GO" id="GO:0005737">
    <property type="term" value="C:cytoplasm"/>
    <property type="evidence" value="ECO:0007669"/>
    <property type="project" value="GOC"/>
</dbReference>
<dbReference type="STRING" id="312017.I7MJC4"/>
<organism evidence="3 4">
    <name type="scientific">Tetrahymena thermophila (strain SB210)</name>
    <dbReference type="NCBI Taxonomy" id="312017"/>
    <lineage>
        <taxon>Eukaryota</taxon>
        <taxon>Sar</taxon>
        <taxon>Alveolata</taxon>
        <taxon>Ciliophora</taxon>
        <taxon>Intramacronucleata</taxon>
        <taxon>Oligohymenophorea</taxon>
        <taxon>Hymenostomatida</taxon>
        <taxon>Tetrahymenina</taxon>
        <taxon>Tetrahymenidae</taxon>
        <taxon>Tetrahymena</taxon>
    </lineage>
</organism>
<dbReference type="KEGG" id="tet:TTHERM_00670700"/>
<evidence type="ECO:0000313" key="3">
    <source>
        <dbReference type="EMBL" id="EAS06146.1"/>
    </source>
</evidence>
<dbReference type="InterPro" id="IPR057965">
    <property type="entry name" value="STEEP1_dom"/>
</dbReference>
<dbReference type="GO" id="GO:0090158">
    <property type="term" value="P:endoplasmic reticulum membrane organization"/>
    <property type="evidence" value="ECO:0007669"/>
    <property type="project" value="TreeGrafter"/>
</dbReference>
<evidence type="ECO:0000256" key="1">
    <source>
        <dbReference type="ARBA" id="ARBA00024205"/>
    </source>
</evidence>
<feature type="domain" description="STEEP1" evidence="2">
    <location>
        <begin position="58"/>
        <end position="182"/>
    </location>
</feature>
<dbReference type="GO" id="GO:0006888">
    <property type="term" value="P:endoplasmic reticulum to Golgi vesicle-mediated transport"/>
    <property type="evidence" value="ECO:0007669"/>
    <property type="project" value="TreeGrafter"/>
</dbReference>
<dbReference type="OrthoDB" id="418131at2759"/>
<dbReference type="HOGENOM" id="CLU_1374692_0_0_1"/>
<evidence type="ECO:0000259" key="2">
    <source>
        <dbReference type="Pfam" id="PF25809"/>
    </source>
</evidence>
<dbReference type="OMA" id="FNEPTRM"/>
<dbReference type="PANTHER" id="PTHR46355:SF1">
    <property type="entry name" value="STING ER EXIT PROTEIN"/>
    <property type="match status" value="1"/>
</dbReference>
<evidence type="ECO:0000313" key="4">
    <source>
        <dbReference type="Proteomes" id="UP000009168"/>
    </source>
</evidence>
<dbReference type="EMBL" id="GG662308">
    <property type="protein sequence ID" value="EAS06146.1"/>
    <property type="molecule type" value="Genomic_DNA"/>
</dbReference>
<proteinExistence type="inferred from homology"/>
<dbReference type="AlphaFoldDB" id="I7MJC4"/>
<keyword evidence="4" id="KW-1185">Reference proteome</keyword>
<accession>I7MJC4</accession>
<protein>
    <submittedName>
        <fullName evidence="3">UPF0428 protein CXorf56-like protein, putative</fullName>
    </submittedName>
</protein>
<dbReference type="Pfam" id="PF25809">
    <property type="entry name" value="STEEP1"/>
    <property type="match status" value="1"/>
</dbReference>
<dbReference type="Proteomes" id="UP000009168">
    <property type="component" value="Unassembled WGS sequence"/>
</dbReference>
<gene>
    <name evidence="3" type="ORF">TTHERM_00670700</name>
</gene>
<name>I7MJC4_TETTS</name>
<dbReference type="InParanoid" id="I7MJC4"/>
<comment type="similarity">
    <text evidence="1">Belongs to the STEEP1 family.</text>
</comment>
<reference evidence="4" key="1">
    <citation type="journal article" date="2006" name="PLoS Biol.">
        <title>Macronuclear genome sequence of the ciliate Tetrahymena thermophila, a model eukaryote.</title>
        <authorList>
            <person name="Eisen J.A."/>
            <person name="Coyne R.S."/>
            <person name="Wu M."/>
            <person name="Wu D."/>
            <person name="Thiagarajan M."/>
            <person name="Wortman J.R."/>
            <person name="Badger J.H."/>
            <person name="Ren Q."/>
            <person name="Amedeo P."/>
            <person name="Jones K.M."/>
            <person name="Tallon L.J."/>
            <person name="Delcher A.L."/>
            <person name="Salzberg S.L."/>
            <person name="Silva J.C."/>
            <person name="Haas B.J."/>
            <person name="Majoros W.H."/>
            <person name="Farzad M."/>
            <person name="Carlton J.M."/>
            <person name="Smith R.K. Jr."/>
            <person name="Garg J."/>
            <person name="Pearlman R.E."/>
            <person name="Karrer K.M."/>
            <person name="Sun L."/>
            <person name="Manning G."/>
            <person name="Elde N.C."/>
            <person name="Turkewitz A.P."/>
            <person name="Asai D.J."/>
            <person name="Wilkes D.E."/>
            <person name="Wang Y."/>
            <person name="Cai H."/>
            <person name="Collins K."/>
            <person name="Stewart B.A."/>
            <person name="Lee S.R."/>
            <person name="Wilamowska K."/>
            <person name="Weinberg Z."/>
            <person name="Ruzzo W.L."/>
            <person name="Wloga D."/>
            <person name="Gaertig J."/>
            <person name="Frankel J."/>
            <person name="Tsao C.-C."/>
            <person name="Gorovsky M.A."/>
            <person name="Keeling P.J."/>
            <person name="Waller R.F."/>
            <person name="Patron N.J."/>
            <person name="Cherry J.M."/>
            <person name="Stover N.A."/>
            <person name="Krieger C.J."/>
            <person name="del Toro C."/>
            <person name="Ryder H.F."/>
            <person name="Williamson S.C."/>
            <person name="Barbeau R.A."/>
            <person name="Hamilton E.P."/>
            <person name="Orias E."/>
        </authorList>
    </citation>
    <scope>NUCLEOTIDE SEQUENCE [LARGE SCALE GENOMIC DNA]</scope>
    <source>
        <strain evidence="4">SB210</strain>
    </source>
</reference>
<dbReference type="eggNOG" id="KOG4397">
    <property type="taxonomic scope" value="Eukaryota"/>
</dbReference>
<dbReference type="InterPro" id="IPR029704">
    <property type="entry name" value="STEEP-like"/>
</dbReference>
<dbReference type="RefSeq" id="XP_001026391.1">
    <property type="nucleotide sequence ID" value="XM_001026391.1"/>
</dbReference>
<dbReference type="GeneID" id="7833349"/>
<dbReference type="PANTHER" id="PTHR46355">
    <property type="entry name" value="UPF0428 PROTEIN CXORF56"/>
    <property type="match status" value="1"/>
</dbReference>
<sequence length="199" mass="23440">MEDESEILKRYANKTNIGKDETITLASLKQQANKLTEEKKKEQRINFKIYSSDEAGQEKLDLQQYFCALCGKFIIATNIKLEVLPIRATDQAIAVDLQRVFVKHFLIKEGLKNIKREYGMEQQFRWKCHCDITIAYQSIRYDESEKIYEEMHIKRNKQFQGFQVSNKPFLYIINDAIVMEAKDSRLVKEILSKNPDLVY</sequence>